<dbReference type="RefSeq" id="WP_066061325.1">
    <property type="nucleotide sequence ID" value="NZ_CP013015.1"/>
</dbReference>
<dbReference type="PROSITE" id="PS51709">
    <property type="entry name" value="G_TRME"/>
    <property type="match status" value="1"/>
</dbReference>
<gene>
    <name evidence="10" type="primary">mnmE</name>
    <name evidence="10" type="synonym">trmE</name>
    <name evidence="13" type="ORF">HS1_000824</name>
</gene>
<feature type="binding site" evidence="10">
    <location>
        <position position="126"/>
    </location>
    <ligand>
        <name>(6S)-5-formyl-5,6,7,8-tetrahydrofolate</name>
        <dbReference type="ChEBI" id="CHEBI:57457"/>
    </ligand>
</feature>
<dbReference type="InterPro" id="IPR031168">
    <property type="entry name" value="G_TrmE"/>
</dbReference>
<accession>A0A7U4QJQ7</accession>
<feature type="binding site" evidence="10">
    <location>
        <position position="258"/>
    </location>
    <ligand>
        <name>Mg(2+)</name>
        <dbReference type="ChEBI" id="CHEBI:18420"/>
    </ligand>
</feature>
<evidence type="ECO:0000256" key="2">
    <source>
        <dbReference type="ARBA" id="ARBA00022490"/>
    </source>
</evidence>
<evidence type="ECO:0000256" key="4">
    <source>
        <dbReference type="ARBA" id="ARBA00022723"/>
    </source>
</evidence>
<evidence type="ECO:0000256" key="8">
    <source>
        <dbReference type="ARBA" id="ARBA00022958"/>
    </source>
</evidence>
<keyword evidence="8 10" id="KW-0630">Potassium</keyword>
<evidence type="ECO:0000256" key="6">
    <source>
        <dbReference type="ARBA" id="ARBA00022801"/>
    </source>
</evidence>
<comment type="similarity">
    <text evidence="1 10 11">Belongs to the TRAFAC class TrmE-Era-EngA-EngB-Septin-like GTPase superfamily. TrmE GTPase family.</text>
</comment>
<keyword evidence="5 10" id="KW-0547">Nucleotide-binding</keyword>
<feature type="binding site" evidence="10">
    <location>
        <position position="87"/>
    </location>
    <ligand>
        <name>(6S)-5-formyl-5,6,7,8-tetrahydrofolate</name>
        <dbReference type="ChEBI" id="CHEBI:57457"/>
    </ligand>
</feature>
<evidence type="ECO:0000256" key="1">
    <source>
        <dbReference type="ARBA" id="ARBA00011043"/>
    </source>
</evidence>
<dbReference type="GO" id="GO:0003924">
    <property type="term" value="F:GTPase activity"/>
    <property type="evidence" value="ECO:0007669"/>
    <property type="project" value="UniProtKB-UniRule"/>
</dbReference>
<proteinExistence type="inferred from homology"/>
<dbReference type="OrthoDB" id="9805918at2"/>
<evidence type="ECO:0000256" key="11">
    <source>
        <dbReference type="RuleBase" id="RU003313"/>
    </source>
</evidence>
<evidence type="ECO:0000256" key="5">
    <source>
        <dbReference type="ARBA" id="ARBA00022741"/>
    </source>
</evidence>
<feature type="binding site" evidence="10">
    <location>
        <position position="233"/>
    </location>
    <ligand>
        <name>K(+)</name>
        <dbReference type="ChEBI" id="CHEBI:29103"/>
    </ligand>
</feature>
<comment type="subunit">
    <text evidence="10">Homodimer. Heterotetramer of two MnmE and two MnmG subunits.</text>
</comment>
<dbReference type="InterPro" id="IPR005225">
    <property type="entry name" value="Small_GTP-bd"/>
</dbReference>
<comment type="cofactor">
    <cofactor evidence="10">
        <name>K(+)</name>
        <dbReference type="ChEBI" id="CHEBI:29103"/>
    </cofactor>
    <text evidence="10">Binds 1 potassium ion per subunit.</text>
</comment>
<keyword evidence="14" id="KW-1185">Reference proteome</keyword>
<dbReference type="InterPro" id="IPR006073">
    <property type="entry name" value="GTP-bd"/>
</dbReference>
<dbReference type="InterPro" id="IPR025867">
    <property type="entry name" value="MnmE_helical"/>
</dbReference>
<evidence type="ECO:0000256" key="10">
    <source>
        <dbReference type="HAMAP-Rule" id="MF_00379"/>
    </source>
</evidence>
<dbReference type="SUPFAM" id="SSF52540">
    <property type="entry name" value="P-loop containing nucleoside triphosphate hydrolases"/>
    <property type="match status" value="1"/>
</dbReference>
<dbReference type="PANTHER" id="PTHR42714">
    <property type="entry name" value="TRNA MODIFICATION GTPASE GTPBP3"/>
    <property type="match status" value="1"/>
</dbReference>
<dbReference type="InterPro" id="IPR027266">
    <property type="entry name" value="TrmE/GcvT-like"/>
</dbReference>
<keyword evidence="3 10" id="KW-0819">tRNA processing</keyword>
<dbReference type="GO" id="GO:0005525">
    <property type="term" value="F:GTP binding"/>
    <property type="evidence" value="ECO:0007669"/>
    <property type="project" value="UniProtKB-UniRule"/>
</dbReference>
<dbReference type="Proteomes" id="UP000070560">
    <property type="component" value="Chromosome"/>
</dbReference>
<dbReference type="CDD" id="cd14858">
    <property type="entry name" value="TrmE_N"/>
    <property type="match status" value="1"/>
</dbReference>
<evidence type="ECO:0000256" key="9">
    <source>
        <dbReference type="ARBA" id="ARBA00023134"/>
    </source>
</evidence>
<comment type="caution">
    <text evidence="10">Lacks conserved residue(s) required for the propagation of feature annotation.</text>
</comment>
<keyword evidence="9 10" id="KW-0342">GTP-binding</keyword>
<dbReference type="InterPro" id="IPR027417">
    <property type="entry name" value="P-loop_NTPase"/>
</dbReference>
<dbReference type="Gene3D" id="3.40.50.300">
    <property type="entry name" value="P-loop containing nucleotide triphosphate hydrolases"/>
    <property type="match status" value="1"/>
</dbReference>
<dbReference type="HAMAP" id="MF_00379">
    <property type="entry name" value="GTPase_MnmE"/>
    <property type="match status" value="1"/>
</dbReference>
<feature type="binding site" evidence="10">
    <location>
        <position position="252"/>
    </location>
    <ligand>
        <name>K(+)</name>
        <dbReference type="ChEBI" id="CHEBI:29103"/>
    </ligand>
</feature>
<comment type="function">
    <text evidence="10">Exhibits a very high intrinsic GTPase hydrolysis rate. Involved in the addition of a carboxymethylaminomethyl (cmnm) group at the wobble position (U34) of certain tRNAs, forming tRNA-cmnm(5)s(2)U34.</text>
</comment>
<evidence type="ECO:0000256" key="3">
    <source>
        <dbReference type="ARBA" id="ARBA00022694"/>
    </source>
</evidence>
<feature type="binding site" evidence="10">
    <location>
        <position position="257"/>
    </location>
    <ligand>
        <name>K(+)</name>
        <dbReference type="ChEBI" id="CHEBI:29103"/>
    </ligand>
</feature>
<dbReference type="InterPro" id="IPR004520">
    <property type="entry name" value="GTPase_MnmE"/>
</dbReference>
<dbReference type="GO" id="GO:0002098">
    <property type="term" value="P:tRNA wobble uridine modification"/>
    <property type="evidence" value="ECO:0007669"/>
    <property type="project" value="TreeGrafter"/>
</dbReference>
<dbReference type="NCBIfam" id="NF003661">
    <property type="entry name" value="PRK05291.1-3"/>
    <property type="match status" value="1"/>
</dbReference>
<dbReference type="GO" id="GO:0046872">
    <property type="term" value="F:metal ion binding"/>
    <property type="evidence" value="ECO:0007669"/>
    <property type="project" value="UniProtKB-KW"/>
</dbReference>
<dbReference type="FunFam" id="3.30.1360.120:FF:000003">
    <property type="entry name" value="tRNA modification GTPase MnmE"/>
    <property type="match status" value="1"/>
</dbReference>
<dbReference type="Pfam" id="PF10396">
    <property type="entry name" value="TrmE_N"/>
    <property type="match status" value="1"/>
</dbReference>
<sequence>MPYSEDTIAAIATPPGVGGIGIVRISGPLVEEIARRIFRPKKPISHLKSHHFYYGHIIHPENEEIIDEVMVVLMRAPHSYTCEDVLEIHCHGSPLVLKQVLELSLKLGARLAEPGEFTKRAFLHGRLDLSQAEAVLNIIQARTERELQFATRQLQGYLGQEIKRIRDCLREFKAHLEVAIDFPEEEVEIAPLDAWLPRIENQVLKPIKGLLQAYSKARVLREGAIMAIVGKPNVGKSSLLNCLLKEDKAIVTSIPGTTRDIIEEVLNINGMPIRVADTAGLRKTKHAIEAIGVERAWEKIAEADIVLLVIDVSRPLGKEDKEIYEKIKEKDIILVLNKSDLTPKIDEKVLKKEFKDLPIVHISALYGQGIEKLEKTIYHHLLGRDVSMPSFIPTLRHKQVLERAIEAINRIKEAMVNGLPAVFISVEVKEALDILGEIVGETTSEDILEYIFSQFCIGK</sequence>
<dbReference type="Pfam" id="PF01926">
    <property type="entry name" value="MMR_HSR1"/>
    <property type="match status" value="1"/>
</dbReference>
<dbReference type="PANTHER" id="PTHR42714:SF2">
    <property type="entry name" value="TRNA MODIFICATION GTPASE GTPBP3, MITOCHONDRIAL"/>
    <property type="match status" value="1"/>
</dbReference>
<dbReference type="EMBL" id="CP013015">
    <property type="protein sequence ID" value="AMM40628.1"/>
    <property type="molecule type" value="Genomic_DNA"/>
</dbReference>
<dbReference type="Pfam" id="PF12631">
    <property type="entry name" value="MnmE_helical"/>
    <property type="match status" value="1"/>
</dbReference>
<dbReference type="Gene3D" id="1.20.120.430">
    <property type="entry name" value="tRNA modification GTPase MnmE domain 2"/>
    <property type="match status" value="1"/>
</dbReference>
<evidence type="ECO:0000313" key="14">
    <source>
        <dbReference type="Proteomes" id="UP000070560"/>
    </source>
</evidence>
<feature type="binding site" evidence="10">
    <location>
        <position position="254"/>
    </location>
    <ligand>
        <name>K(+)</name>
        <dbReference type="ChEBI" id="CHEBI:29103"/>
    </ligand>
</feature>
<dbReference type="KEGG" id="daw:HS1_000824"/>
<protein>
    <recommendedName>
        <fullName evidence="10">tRNA modification GTPase MnmE</fullName>
        <ecNumber evidence="10">3.6.-.-</ecNumber>
    </recommendedName>
</protein>
<keyword evidence="7 10" id="KW-0460">Magnesium</keyword>
<name>A0A7U4QJQ7_DESA2</name>
<feature type="binding site" evidence="10">
    <location>
        <begin position="233"/>
        <end position="238"/>
    </location>
    <ligand>
        <name>GTP</name>
        <dbReference type="ChEBI" id="CHEBI:37565"/>
    </ligand>
</feature>
<dbReference type="FunFam" id="3.40.50.300:FF:000494">
    <property type="entry name" value="tRNA modification GTPase MnmE"/>
    <property type="match status" value="1"/>
</dbReference>
<feature type="binding site" evidence="10">
    <location>
        <begin position="252"/>
        <end position="258"/>
    </location>
    <ligand>
        <name>GTP</name>
        <dbReference type="ChEBI" id="CHEBI:37565"/>
    </ligand>
</feature>
<dbReference type="AlphaFoldDB" id="A0A7U4QJQ7"/>
<evidence type="ECO:0000313" key="13">
    <source>
        <dbReference type="EMBL" id="AMM40628.1"/>
    </source>
</evidence>
<evidence type="ECO:0000259" key="12">
    <source>
        <dbReference type="PROSITE" id="PS51709"/>
    </source>
</evidence>
<dbReference type="InterPro" id="IPR027368">
    <property type="entry name" value="MnmE_dom2"/>
</dbReference>
<dbReference type="PRINTS" id="PR00326">
    <property type="entry name" value="GTP1OBG"/>
</dbReference>
<feature type="domain" description="TrmE-type G" evidence="12">
    <location>
        <begin position="223"/>
        <end position="382"/>
    </location>
</feature>
<dbReference type="NCBIfam" id="TIGR00231">
    <property type="entry name" value="small_GTP"/>
    <property type="match status" value="1"/>
</dbReference>
<organism evidence="13 14">
    <name type="scientific">Desulfofervidus auxilii</name>
    <dbReference type="NCBI Taxonomy" id="1621989"/>
    <lineage>
        <taxon>Bacteria</taxon>
        <taxon>Pseudomonadati</taxon>
        <taxon>Thermodesulfobacteriota</taxon>
        <taxon>Candidatus Desulfofervidia</taxon>
        <taxon>Candidatus Desulfofervidales</taxon>
        <taxon>Candidatus Desulfofervidaceae</taxon>
        <taxon>Candidatus Desulfofervidus</taxon>
    </lineage>
</organism>
<feature type="binding site" evidence="10">
    <location>
        <position position="24"/>
    </location>
    <ligand>
        <name>(6S)-5-formyl-5,6,7,8-tetrahydrofolate</name>
        <dbReference type="ChEBI" id="CHEBI:57457"/>
    </ligand>
</feature>
<keyword evidence="4 10" id="KW-0479">Metal-binding</keyword>
<feature type="binding site" evidence="10">
    <location>
        <begin position="277"/>
        <end position="280"/>
    </location>
    <ligand>
        <name>GTP</name>
        <dbReference type="ChEBI" id="CHEBI:37565"/>
    </ligand>
</feature>
<dbReference type="InterPro" id="IPR018948">
    <property type="entry name" value="GTP-bd_TrmE_N"/>
</dbReference>
<comment type="subcellular location">
    <subcellularLocation>
        <location evidence="10">Cytoplasm</location>
    </subcellularLocation>
</comment>
<dbReference type="CDD" id="cd04164">
    <property type="entry name" value="trmE"/>
    <property type="match status" value="1"/>
</dbReference>
<evidence type="ECO:0000256" key="7">
    <source>
        <dbReference type="ARBA" id="ARBA00022842"/>
    </source>
</evidence>
<feature type="binding site" evidence="10">
    <location>
        <position position="237"/>
    </location>
    <ligand>
        <name>Mg(2+)</name>
        <dbReference type="ChEBI" id="CHEBI:18420"/>
    </ligand>
</feature>
<dbReference type="GO" id="GO:0042802">
    <property type="term" value="F:identical protein binding"/>
    <property type="evidence" value="ECO:0007669"/>
    <property type="project" value="UniProtKB-ARBA"/>
</dbReference>
<keyword evidence="2 10" id="KW-0963">Cytoplasm</keyword>
<feature type="binding site" evidence="10">
    <location>
        <position position="459"/>
    </location>
    <ligand>
        <name>(6S)-5-formyl-5,6,7,8-tetrahydrofolate</name>
        <dbReference type="ChEBI" id="CHEBI:57457"/>
    </ligand>
</feature>
<dbReference type="Gene3D" id="3.30.1360.120">
    <property type="entry name" value="Probable tRNA modification gtpase trme, domain 1"/>
    <property type="match status" value="1"/>
</dbReference>
<keyword evidence="6 10" id="KW-0378">Hydrolase</keyword>
<dbReference type="EC" id="3.6.-.-" evidence="10"/>
<reference evidence="13 14" key="1">
    <citation type="submission" date="2015-10" db="EMBL/GenBank/DDBJ databases">
        <title>Candidatus Desulfofervidus auxilii, a hydrogenotrophic sulfate-reducing bacterium involved in the thermophilic anaerobic oxidation of methane.</title>
        <authorList>
            <person name="Krukenberg V."/>
            <person name="Richter M."/>
            <person name="Wegener G."/>
        </authorList>
    </citation>
    <scope>NUCLEOTIDE SEQUENCE [LARGE SCALE GENOMIC DNA]</scope>
    <source>
        <strain evidence="13 14">HS1</strain>
    </source>
</reference>
<dbReference type="NCBIfam" id="TIGR00450">
    <property type="entry name" value="mnmE_trmE_thdF"/>
    <property type="match status" value="1"/>
</dbReference>
<dbReference type="GO" id="GO:0005829">
    <property type="term" value="C:cytosol"/>
    <property type="evidence" value="ECO:0007669"/>
    <property type="project" value="TreeGrafter"/>
</dbReference>
<dbReference type="GO" id="GO:0030488">
    <property type="term" value="P:tRNA methylation"/>
    <property type="evidence" value="ECO:0007669"/>
    <property type="project" value="TreeGrafter"/>
</dbReference>